<dbReference type="Pfam" id="PF11127">
    <property type="entry name" value="YgaP-like_TM"/>
    <property type="match status" value="1"/>
</dbReference>
<accession>A0A5J5IJL5</accession>
<keyword evidence="1" id="KW-0472">Membrane</keyword>
<organism evidence="3 4">
    <name type="scientific">Ginsengibacter hankyongi</name>
    <dbReference type="NCBI Taxonomy" id="2607284"/>
    <lineage>
        <taxon>Bacteria</taxon>
        <taxon>Pseudomonadati</taxon>
        <taxon>Bacteroidota</taxon>
        <taxon>Chitinophagia</taxon>
        <taxon>Chitinophagales</taxon>
        <taxon>Chitinophagaceae</taxon>
        <taxon>Ginsengibacter</taxon>
    </lineage>
</organism>
<evidence type="ECO:0000313" key="4">
    <source>
        <dbReference type="Proteomes" id="UP000326903"/>
    </source>
</evidence>
<proteinExistence type="predicted"/>
<sequence length="73" mass="7810">MKKNIGSADRIIRLLLAALVAFLYFTNIISGVSGIILLLVGVALLLTSLVGTCPLYILFGLNTCAAKKSQPRF</sequence>
<evidence type="ECO:0000256" key="1">
    <source>
        <dbReference type="SAM" id="Phobius"/>
    </source>
</evidence>
<dbReference type="AlphaFoldDB" id="A0A5J5IJL5"/>
<dbReference type="InterPro" id="IPR021309">
    <property type="entry name" value="YgaP-like_TM"/>
</dbReference>
<dbReference type="RefSeq" id="WP_150412643.1">
    <property type="nucleotide sequence ID" value="NZ_VYQF01000001.1"/>
</dbReference>
<keyword evidence="1" id="KW-0812">Transmembrane</keyword>
<reference evidence="3 4" key="1">
    <citation type="submission" date="2019-09" db="EMBL/GenBank/DDBJ databases">
        <title>Draft genome sequence of Ginsengibacter sp. BR5-29.</title>
        <authorList>
            <person name="Im W.-T."/>
        </authorList>
    </citation>
    <scope>NUCLEOTIDE SEQUENCE [LARGE SCALE GENOMIC DNA]</scope>
    <source>
        <strain evidence="3 4">BR5-29</strain>
    </source>
</reference>
<evidence type="ECO:0000313" key="3">
    <source>
        <dbReference type="EMBL" id="KAA9040583.1"/>
    </source>
</evidence>
<dbReference type="Proteomes" id="UP000326903">
    <property type="component" value="Unassembled WGS sequence"/>
</dbReference>
<feature type="transmembrane region" description="Helical" evidence="1">
    <location>
        <begin position="12"/>
        <end position="29"/>
    </location>
</feature>
<feature type="domain" description="Inner membrane protein YgaP-like transmembrane" evidence="2">
    <location>
        <begin position="1"/>
        <end position="67"/>
    </location>
</feature>
<comment type="caution">
    <text evidence="3">The sequence shown here is derived from an EMBL/GenBank/DDBJ whole genome shotgun (WGS) entry which is preliminary data.</text>
</comment>
<name>A0A5J5IJL5_9BACT</name>
<protein>
    <submittedName>
        <fullName evidence="3">DUF2892 domain-containing protein</fullName>
    </submittedName>
</protein>
<keyword evidence="1" id="KW-1133">Transmembrane helix</keyword>
<dbReference type="EMBL" id="VYQF01000001">
    <property type="protein sequence ID" value="KAA9040583.1"/>
    <property type="molecule type" value="Genomic_DNA"/>
</dbReference>
<gene>
    <name evidence="3" type="ORF">FW778_00640</name>
</gene>
<keyword evidence="4" id="KW-1185">Reference proteome</keyword>
<feature type="transmembrane region" description="Helical" evidence="1">
    <location>
        <begin position="35"/>
        <end position="59"/>
    </location>
</feature>
<evidence type="ECO:0000259" key="2">
    <source>
        <dbReference type="Pfam" id="PF11127"/>
    </source>
</evidence>